<organism evidence="2 3">
    <name type="scientific">Coregonus suidteri</name>
    <dbReference type="NCBI Taxonomy" id="861788"/>
    <lineage>
        <taxon>Eukaryota</taxon>
        <taxon>Metazoa</taxon>
        <taxon>Chordata</taxon>
        <taxon>Craniata</taxon>
        <taxon>Vertebrata</taxon>
        <taxon>Euteleostomi</taxon>
        <taxon>Actinopterygii</taxon>
        <taxon>Neopterygii</taxon>
        <taxon>Teleostei</taxon>
        <taxon>Protacanthopterygii</taxon>
        <taxon>Salmoniformes</taxon>
        <taxon>Salmonidae</taxon>
        <taxon>Coregoninae</taxon>
        <taxon>Coregonus</taxon>
    </lineage>
</organism>
<dbReference type="AlphaFoldDB" id="A0AAN8M234"/>
<comment type="caution">
    <text evidence="2">The sequence shown here is derived from an EMBL/GenBank/DDBJ whole genome shotgun (WGS) entry which is preliminary data.</text>
</comment>
<keyword evidence="3" id="KW-1185">Reference proteome</keyword>
<evidence type="ECO:0000313" key="2">
    <source>
        <dbReference type="EMBL" id="KAK6323278.1"/>
    </source>
</evidence>
<feature type="compositionally biased region" description="Polar residues" evidence="1">
    <location>
        <begin position="18"/>
        <end position="40"/>
    </location>
</feature>
<accession>A0AAN8M234</accession>
<dbReference type="EMBL" id="JAGTTL010000004">
    <property type="protein sequence ID" value="KAK6323278.1"/>
    <property type="molecule type" value="Genomic_DNA"/>
</dbReference>
<protein>
    <submittedName>
        <fullName evidence="2">Uncharacterized protein</fullName>
    </submittedName>
</protein>
<gene>
    <name evidence="2" type="ORF">J4Q44_G00056170</name>
</gene>
<dbReference type="Proteomes" id="UP001356427">
    <property type="component" value="Unassembled WGS sequence"/>
</dbReference>
<evidence type="ECO:0000256" key="1">
    <source>
        <dbReference type="SAM" id="MobiDB-lite"/>
    </source>
</evidence>
<name>A0AAN8M234_9TELE</name>
<proteinExistence type="predicted"/>
<feature type="region of interest" description="Disordered" evidence="1">
    <location>
        <begin position="1"/>
        <end position="40"/>
    </location>
</feature>
<evidence type="ECO:0000313" key="3">
    <source>
        <dbReference type="Proteomes" id="UP001356427"/>
    </source>
</evidence>
<reference evidence="2 3" key="1">
    <citation type="submission" date="2021-04" db="EMBL/GenBank/DDBJ databases">
        <authorList>
            <person name="De Guttry C."/>
            <person name="Zahm M."/>
            <person name="Klopp C."/>
            <person name="Cabau C."/>
            <person name="Louis A."/>
            <person name="Berthelot C."/>
            <person name="Parey E."/>
            <person name="Roest Crollius H."/>
            <person name="Montfort J."/>
            <person name="Robinson-Rechavi M."/>
            <person name="Bucao C."/>
            <person name="Bouchez O."/>
            <person name="Gislard M."/>
            <person name="Lluch J."/>
            <person name="Milhes M."/>
            <person name="Lampietro C."/>
            <person name="Lopez Roques C."/>
            <person name="Donnadieu C."/>
            <person name="Braasch I."/>
            <person name="Desvignes T."/>
            <person name="Postlethwait J."/>
            <person name="Bobe J."/>
            <person name="Wedekind C."/>
            <person name="Guiguen Y."/>
        </authorList>
    </citation>
    <scope>NUCLEOTIDE SEQUENCE [LARGE SCALE GENOMIC DNA]</scope>
    <source>
        <strain evidence="2">Cs_M1</strain>
        <tissue evidence="2">Blood</tissue>
    </source>
</reference>
<sequence>MGWLILEGGSAPALFRSPPTTHQPKPPSQTTYQSSPLPQVQHSKPYTALAAVATRRTAATDSVIAQTWQAFPGSIGIWGRCYSERLYCIGLKTGRQTDV</sequence>